<feature type="domain" description="HTH gntR-type" evidence="4">
    <location>
        <begin position="16"/>
        <end position="83"/>
    </location>
</feature>
<accession>A0A7W4K9F8</accession>
<organism evidence="5 6">
    <name type="scientific">Gluconacetobacter tumulisoli</name>
    <dbReference type="NCBI Taxonomy" id="1286189"/>
    <lineage>
        <taxon>Bacteria</taxon>
        <taxon>Pseudomonadati</taxon>
        <taxon>Pseudomonadota</taxon>
        <taxon>Alphaproteobacteria</taxon>
        <taxon>Acetobacterales</taxon>
        <taxon>Acetobacteraceae</taxon>
        <taxon>Gluconacetobacter</taxon>
    </lineage>
</organism>
<dbReference type="EMBL" id="JABEQM010000013">
    <property type="protein sequence ID" value="MBB2202789.1"/>
    <property type="molecule type" value="Genomic_DNA"/>
</dbReference>
<dbReference type="CDD" id="cd07377">
    <property type="entry name" value="WHTH_GntR"/>
    <property type="match status" value="1"/>
</dbReference>
<proteinExistence type="predicted"/>
<name>A0A7W4K9F8_9PROT</name>
<dbReference type="InterPro" id="IPR036388">
    <property type="entry name" value="WH-like_DNA-bd_sf"/>
</dbReference>
<evidence type="ECO:0000313" key="5">
    <source>
        <dbReference type="EMBL" id="MBB2202789.1"/>
    </source>
</evidence>
<evidence type="ECO:0000256" key="3">
    <source>
        <dbReference type="ARBA" id="ARBA00023163"/>
    </source>
</evidence>
<dbReference type="Pfam" id="PF00392">
    <property type="entry name" value="GntR"/>
    <property type="match status" value="1"/>
</dbReference>
<dbReference type="SMART" id="SM00345">
    <property type="entry name" value="HTH_GNTR"/>
    <property type="match status" value="1"/>
</dbReference>
<dbReference type="InterPro" id="IPR011711">
    <property type="entry name" value="GntR_C"/>
</dbReference>
<keyword evidence="1" id="KW-0805">Transcription regulation</keyword>
<dbReference type="Gene3D" id="1.10.10.10">
    <property type="entry name" value="Winged helix-like DNA-binding domain superfamily/Winged helix DNA-binding domain"/>
    <property type="match status" value="1"/>
</dbReference>
<dbReference type="PROSITE" id="PS50949">
    <property type="entry name" value="HTH_GNTR"/>
    <property type="match status" value="1"/>
</dbReference>
<dbReference type="AlphaFoldDB" id="A0A7W4K9F8"/>
<comment type="caution">
    <text evidence="5">The sequence shown here is derived from an EMBL/GenBank/DDBJ whole genome shotgun (WGS) entry which is preliminary data.</text>
</comment>
<dbReference type="SMART" id="SM00895">
    <property type="entry name" value="FCD"/>
    <property type="match status" value="1"/>
</dbReference>
<evidence type="ECO:0000256" key="2">
    <source>
        <dbReference type="ARBA" id="ARBA00023125"/>
    </source>
</evidence>
<reference evidence="5 6" key="1">
    <citation type="submission" date="2020-04" db="EMBL/GenBank/DDBJ databases">
        <title>Description of novel Gluconacetobacter.</title>
        <authorList>
            <person name="Sombolestani A."/>
        </authorList>
    </citation>
    <scope>NUCLEOTIDE SEQUENCE [LARGE SCALE GENOMIC DNA]</scope>
    <source>
        <strain evidence="5 6">LMG 27802</strain>
    </source>
</reference>
<dbReference type="InterPro" id="IPR036390">
    <property type="entry name" value="WH_DNA-bd_sf"/>
</dbReference>
<dbReference type="Proteomes" id="UP000578030">
    <property type="component" value="Unassembled WGS sequence"/>
</dbReference>
<dbReference type="GO" id="GO:0003677">
    <property type="term" value="F:DNA binding"/>
    <property type="evidence" value="ECO:0007669"/>
    <property type="project" value="UniProtKB-KW"/>
</dbReference>
<protein>
    <submittedName>
        <fullName evidence="5">GntR family transcriptional regulator</fullName>
    </submittedName>
</protein>
<evidence type="ECO:0000259" key="4">
    <source>
        <dbReference type="PROSITE" id="PS50949"/>
    </source>
</evidence>
<evidence type="ECO:0000256" key="1">
    <source>
        <dbReference type="ARBA" id="ARBA00023015"/>
    </source>
</evidence>
<keyword evidence="3" id="KW-0804">Transcription</keyword>
<dbReference type="SUPFAM" id="SSF48008">
    <property type="entry name" value="GntR ligand-binding domain-like"/>
    <property type="match status" value="1"/>
</dbReference>
<keyword evidence="6" id="KW-1185">Reference proteome</keyword>
<sequence length="227" mass="25566">MMRPHATTRGTAAADMPAKERIYESVRRAILVGTYPPGTFIEEERISTQHDVSRTPVREAFHRLHAEQYIELVPRRGAMVKPISLEEFSGLFQARLLVETSVAAIACQQRIKPSAEMRDALHRLQTFSAVDRPEDQVDYLAADWDFHAALISLSGNTILQAMYGALRPHQERVGMTAHPLPEDLEILAREHFAIYDSLQSHDFAACQMWLTRHLGMAGPRGQPSGRV</sequence>
<dbReference type="PANTHER" id="PTHR43537">
    <property type="entry name" value="TRANSCRIPTIONAL REGULATOR, GNTR FAMILY"/>
    <property type="match status" value="1"/>
</dbReference>
<dbReference type="Gene3D" id="1.20.120.530">
    <property type="entry name" value="GntR ligand-binding domain-like"/>
    <property type="match status" value="1"/>
</dbReference>
<dbReference type="InterPro" id="IPR000524">
    <property type="entry name" value="Tscrpt_reg_HTH_GntR"/>
</dbReference>
<dbReference type="InterPro" id="IPR008920">
    <property type="entry name" value="TF_FadR/GntR_C"/>
</dbReference>
<gene>
    <name evidence="5" type="ORF">HLH28_14630</name>
</gene>
<dbReference type="PANTHER" id="PTHR43537:SF24">
    <property type="entry name" value="GLUCONATE OPERON TRANSCRIPTIONAL REPRESSOR"/>
    <property type="match status" value="1"/>
</dbReference>
<evidence type="ECO:0000313" key="6">
    <source>
        <dbReference type="Proteomes" id="UP000578030"/>
    </source>
</evidence>
<dbReference type="GO" id="GO:0003700">
    <property type="term" value="F:DNA-binding transcription factor activity"/>
    <property type="evidence" value="ECO:0007669"/>
    <property type="project" value="InterPro"/>
</dbReference>
<dbReference type="Pfam" id="PF07729">
    <property type="entry name" value="FCD"/>
    <property type="match status" value="1"/>
</dbReference>
<dbReference type="RefSeq" id="WP_182960490.1">
    <property type="nucleotide sequence ID" value="NZ_JABEQM010000013.1"/>
</dbReference>
<keyword evidence="2" id="KW-0238">DNA-binding</keyword>
<dbReference type="SUPFAM" id="SSF46785">
    <property type="entry name" value="Winged helix' DNA-binding domain"/>
    <property type="match status" value="1"/>
</dbReference>